<keyword evidence="11" id="KW-1133">Transmembrane helix</keyword>
<evidence type="ECO:0000256" key="5">
    <source>
        <dbReference type="ARBA" id="ARBA00022679"/>
    </source>
</evidence>
<keyword evidence="7" id="KW-0418">Kinase</keyword>
<dbReference type="SMART" id="SM00387">
    <property type="entry name" value="HATPase_c"/>
    <property type="match status" value="1"/>
</dbReference>
<dbReference type="CDD" id="cd06225">
    <property type="entry name" value="HAMP"/>
    <property type="match status" value="1"/>
</dbReference>
<dbReference type="Proteomes" id="UP000252107">
    <property type="component" value="Unassembled WGS sequence"/>
</dbReference>
<dbReference type="PRINTS" id="PR00344">
    <property type="entry name" value="BCTRLSENSOR"/>
</dbReference>
<evidence type="ECO:0000256" key="11">
    <source>
        <dbReference type="SAM" id="Phobius"/>
    </source>
</evidence>
<dbReference type="InterPro" id="IPR005467">
    <property type="entry name" value="His_kinase_dom"/>
</dbReference>
<dbReference type="CDD" id="cd00082">
    <property type="entry name" value="HisKA"/>
    <property type="match status" value="1"/>
</dbReference>
<dbReference type="PANTHER" id="PTHR45339">
    <property type="entry name" value="HYBRID SIGNAL TRANSDUCTION HISTIDINE KINASE J"/>
    <property type="match status" value="1"/>
</dbReference>
<comment type="caution">
    <text evidence="15">The sequence shown here is derived from an EMBL/GenBank/DDBJ whole genome shotgun (WGS) entry which is preliminary data.</text>
</comment>
<dbReference type="GO" id="GO:0005524">
    <property type="term" value="F:ATP binding"/>
    <property type="evidence" value="ECO:0007669"/>
    <property type="project" value="UniProtKB-KW"/>
</dbReference>
<feature type="domain" description="Histidine kinase" evidence="12">
    <location>
        <begin position="242"/>
        <end position="496"/>
    </location>
</feature>
<sequence length="774" mass="86710">MLSKLQPVKFLNRLIGKLYAQMPIRLVSLVPFVLQISGAIGLVGYLSFQGHKAVKKLATHLENEICDRIEQHLDRYLTILKLIKHILKSKTPAQKIATGEGKQSTELGELANSFNSMVKQLQESFAVLEAKQAEMKTLDNELSKITFALMRTASQNSKSSRLPSDIATFSDTTQHKQAEQLLAAEYNCVVEAQVKKRTQELLLVIERLQIAQQELIQAHKIATQGQQAAEQANRAKSEFLANMSHELRTPLNAILGFTQIMSQDNSLSNEHQQNLAIINRAGEHLLNLINDILEMSKIEAGRATLNLSSFDLISFLQSLEEMLRCRTVSKEIQMIFDYAPDIPRYVQTDESRLRQVLLNLLGNAIKFTRTGSVTLRVRLGTVGCKGAEEQRNKGAEEKKAILSNCPQFLSLPSPLPLVSHSLIFEVQDTGAGISPQEIDLLFEAFGQTEIGRKSQQGTGLGLAISRKYVQLMGGDITVSSALDVGSKFTFNIEIDVAESSEIPSKQTQCQVISLAPEQKEYRILVVDDVADNRLLLVKLLTPIGFVVREAANGQEAIAQWMEWQPHLIFMDMRMPVMDGYEATRIIKAREIEHGVWGVSYPQQVITNDINYCPFYDYKSAPPNVLALSCPIPHTNTVIIALTASAFEEERQQILSTGCDDFIRKPFTQEILLQTVSQYLGVKYISKVETTNTVTVNQETQIIASKTDILRDLSQMSPEWLGRVRHAAASCSDDLILELIQHIPPDKSQIFRVLKDLANNYQFEKIMELTRTDAE</sequence>
<evidence type="ECO:0000313" key="16">
    <source>
        <dbReference type="Proteomes" id="UP000252107"/>
    </source>
</evidence>
<evidence type="ECO:0000313" key="15">
    <source>
        <dbReference type="EMBL" id="RCJ37927.1"/>
    </source>
</evidence>
<keyword evidence="8" id="KW-0067">ATP-binding</keyword>
<dbReference type="InterPro" id="IPR003594">
    <property type="entry name" value="HATPase_dom"/>
</dbReference>
<dbReference type="EMBL" id="LXQD01000109">
    <property type="protein sequence ID" value="RCJ37927.1"/>
    <property type="molecule type" value="Genomic_DNA"/>
</dbReference>
<dbReference type="Gene3D" id="1.10.287.130">
    <property type="match status" value="1"/>
</dbReference>
<dbReference type="FunFam" id="1.10.287.130:FF:000002">
    <property type="entry name" value="Two-component osmosensing histidine kinase"/>
    <property type="match status" value="1"/>
</dbReference>
<evidence type="ECO:0000259" key="14">
    <source>
        <dbReference type="PROSITE" id="PS50885"/>
    </source>
</evidence>
<organism evidence="15 16">
    <name type="scientific">Nostoc minutum NIES-26</name>
    <dbReference type="NCBI Taxonomy" id="1844469"/>
    <lineage>
        <taxon>Bacteria</taxon>
        <taxon>Bacillati</taxon>
        <taxon>Cyanobacteriota</taxon>
        <taxon>Cyanophyceae</taxon>
        <taxon>Nostocales</taxon>
        <taxon>Nostocaceae</taxon>
        <taxon>Nostoc</taxon>
    </lineage>
</organism>
<keyword evidence="6" id="KW-0547">Nucleotide-binding</keyword>
<evidence type="ECO:0000259" key="12">
    <source>
        <dbReference type="PROSITE" id="PS50109"/>
    </source>
</evidence>
<gene>
    <name evidence="15" type="ORF">A6770_14175</name>
</gene>
<dbReference type="AlphaFoldDB" id="A0A367RMY1"/>
<feature type="transmembrane region" description="Helical" evidence="11">
    <location>
        <begin position="26"/>
        <end position="48"/>
    </location>
</feature>
<dbReference type="Gene3D" id="3.40.50.2300">
    <property type="match status" value="1"/>
</dbReference>
<dbReference type="Pfam" id="PF00072">
    <property type="entry name" value="Response_reg"/>
    <property type="match status" value="1"/>
</dbReference>
<keyword evidence="9" id="KW-0902">Two-component regulatory system</keyword>
<dbReference type="Pfam" id="PF02518">
    <property type="entry name" value="HATPase_c"/>
    <property type="match status" value="1"/>
</dbReference>
<evidence type="ECO:0000259" key="13">
    <source>
        <dbReference type="PROSITE" id="PS50110"/>
    </source>
</evidence>
<evidence type="ECO:0000256" key="8">
    <source>
        <dbReference type="ARBA" id="ARBA00022840"/>
    </source>
</evidence>
<keyword evidence="16" id="KW-1185">Reference proteome</keyword>
<evidence type="ECO:0000256" key="10">
    <source>
        <dbReference type="PROSITE-ProRule" id="PRU00169"/>
    </source>
</evidence>
<dbReference type="SMART" id="SM00448">
    <property type="entry name" value="REC"/>
    <property type="match status" value="1"/>
</dbReference>
<dbReference type="PROSITE" id="PS50885">
    <property type="entry name" value="HAMP"/>
    <property type="match status" value="1"/>
</dbReference>
<dbReference type="PROSITE" id="PS50110">
    <property type="entry name" value="RESPONSE_REGULATORY"/>
    <property type="match status" value="1"/>
</dbReference>
<evidence type="ECO:0000256" key="6">
    <source>
        <dbReference type="ARBA" id="ARBA00022741"/>
    </source>
</evidence>
<reference evidence="15" key="1">
    <citation type="submission" date="2016-04" db="EMBL/GenBank/DDBJ databases">
        <authorList>
            <person name="Tabuchi Yagui T.R."/>
        </authorList>
    </citation>
    <scope>NUCLEOTIDE SEQUENCE [LARGE SCALE GENOMIC DNA]</scope>
    <source>
        <strain evidence="15">NIES-26</strain>
    </source>
</reference>
<evidence type="ECO:0000256" key="2">
    <source>
        <dbReference type="ARBA" id="ARBA00004370"/>
    </source>
</evidence>
<keyword evidence="5" id="KW-0808">Transferase</keyword>
<dbReference type="GO" id="GO:0016020">
    <property type="term" value="C:membrane"/>
    <property type="evidence" value="ECO:0007669"/>
    <property type="project" value="UniProtKB-SubCell"/>
</dbReference>
<proteinExistence type="predicted"/>
<dbReference type="CDD" id="cd16922">
    <property type="entry name" value="HATPase_EvgS-ArcB-TorS-like"/>
    <property type="match status" value="1"/>
</dbReference>
<dbReference type="EC" id="2.7.13.3" evidence="3"/>
<dbReference type="SUPFAM" id="SSF52172">
    <property type="entry name" value="CheY-like"/>
    <property type="match status" value="1"/>
</dbReference>
<dbReference type="PANTHER" id="PTHR45339:SF1">
    <property type="entry name" value="HYBRID SIGNAL TRANSDUCTION HISTIDINE KINASE J"/>
    <property type="match status" value="1"/>
</dbReference>
<keyword evidence="4 10" id="KW-0597">Phosphoprotein</keyword>
<dbReference type="InterPro" id="IPR003661">
    <property type="entry name" value="HisK_dim/P_dom"/>
</dbReference>
<dbReference type="CDD" id="cd17546">
    <property type="entry name" value="REC_hyHK_CKI1_RcsC-like"/>
    <property type="match status" value="1"/>
</dbReference>
<evidence type="ECO:0000256" key="3">
    <source>
        <dbReference type="ARBA" id="ARBA00012438"/>
    </source>
</evidence>
<dbReference type="InterPro" id="IPR003660">
    <property type="entry name" value="HAMP_dom"/>
</dbReference>
<feature type="domain" description="HAMP" evidence="14">
    <location>
        <begin position="106"/>
        <end position="126"/>
    </location>
</feature>
<dbReference type="SMART" id="SM00388">
    <property type="entry name" value="HisKA"/>
    <property type="match status" value="1"/>
</dbReference>
<dbReference type="InterPro" id="IPR001789">
    <property type="entry name" value="Sig_transdc_resp-reg_receiver"/>
</dbReference>
<dbReference type="Gene3D" id="3.30.565.10">
    <property type="entry name" value="Histidine kinase-like ATPase, C-terminal domain"/>
    <property type="match status" value="1"/>
</dbReference>
<feature type="domain" description="Response regulatory" evidence="13">
    <location>
        <begin position="522"/>
        <end position="679"/>
    </location>
</feature>
<dbReference type="SUPFAM" id="SSF47384">
    <property type="entry name" value="Homodimeric domain of signal transducing histidine kinase"/>
    <property type="match status" value="1"/>
</dbReference>
<dbReference type="GO" id="GO:0000155">
    <property type="term" value="F:phosphorelay sensor kinase activity"/>
    <property type="evidence" value="ECO:0007669"/>
    <property type="project" value="InterPro"/>
</dbReference>
<dbReference type="InterPro" id="IPR011006">
    <property type="entry name" value="CheY-like_superfamily"/>
</dbReference>
<evidence type="ECO:0000256" key="9">
    <source>
        <dbReference type="ARBA" id="ARBA00023012"/>
    </source>
</evidence>
<keyword evidence="11" id="KW-0472">Membrane</keyword>
<dbReference type="PROSITE" id="PS50109">
    <property type="entry name" value="HIS_KIN"/>
    <property type="match status" value="1"/>
</dbReference>
<dbReference type="InterPro" id="IPR036097">
    <property type="entry name" value="HisK_dim/P_sf"/>
</dbReference>
<keyword evidence="11" id="KW-0812">Transmembrane</keyword>
<evidence type="ECO:0000256" key="1">
    <source>
        <dbReference type="ARBA" id="ARBA00000085"/>
    </source>
</evidence>
<dbReference type="Pfam" id="PF00512">
    <property type="entry name" value="HisKA"/>
    <property type="match status" value="1"/>
</dbReference>
<dbReference type="InterPro" id="IPR004358">
    <property type="entry name" value="Sig_transdc_His_kin-like_C"/>
</dbReference>
<evidence type="ECO:0000256" key="4">
    <source>
        <dbReference type="ARBA" id="ARBA00022553"/>
    </source>
</evidence>
<accession>A0A367RMY1</accession>
<feature type="modified residue" description="4-aspartylphosphate" evidence="10">
    <location>
        <position position="571"/>
    </location>
</feature>
<comment type="subcellular location">
    <subcellularLocation>
        <location evidence="2">Membrane</location>
    </subcellularLocation>
</comment>
<name>A0A367RMY1_9NOSO</name>
<evidence type="ECO:0000256" key="7">
    <source>
        <dbReference type="ARBA" id="ARBA00022777"/>
    </source>
</evidence>
<comment type="catalytic activity">
    <reaction evidence="1">
        <text>ATP + protein L-histidine = ADP + protein N-phospho-L-histidine.</text>
        <dbReference type="EC" id="2.7.13.3"/>
    </reaction>
</comment>
<dbReference type="InterPro" id="IPR036890">
    <property type="entry name" value="HATPase_C_sf"/>
</dbReference>
<dbReference type="SUPFAM" id="SSF55874">
    <property type="entry name" value="ATPase domain of HSP90 chaperone/DNA topoisomerase II/histidine kinase"/>
    <property type="match status" value="1"/>
</dbReference>
<protein>
    <recommendedName>
        <fullName evidence="3">histidine kinase</fullName>
        <ecNumber evidence="3">2.7.13.3</ecNumber>
    </recommendedName>
</protein>